<keyword evidence="3" id="KW-1185">Reference proteome</keyword>
<feature type="region of interest" description="Disordered" evidence="1">
    <location>
        <begin position="215"/>
        <end position="248"/>
    </location>
</feature>
<proteinExistence type="predicted"/>
<dbReference type="Proteomes" id="UP000054560">
    <property type="component" value="Unassembled WGS sequence"/>
</dbReference>
<dbReference type="GeneID" id="25906723"/>
<gene>
    <name evidence="2" type="ORF">SARC_06219</name>
</gene>
<dbReference type="RefSeq" id="XP_014155352.1">
    <property type="nucleotide sequence ID" value="XM_014299877.1"/>
</dbReference>
<dbReference type="EMBL" id="KQ242032">
    <property type="protein sequence ID" value="KNC81450.1"/>
    <property type="molecule type" value="Genomic_DNA"/>
</dbReference>
<dbReference type="AlphaFoldDB" id="A0A0L0FX82"/>
<evidence type="ECO:0000313" key="3">
    <source>
        <dbReference type="Proteomes" id="UP000054560"/>
    </source>
</evidence>
<protein>
    <submittedName>
        <fullName evidence="2">Uncharacterized protein</fullName>
    </submittedName>
</protein>
<sequence length="408" mass="44706">MPDKRAHRDDVELDAVDATHKTIRTGKRGQGSAHESGKTQLTRTESSHAMKEKKHPQTRYTARSTTAEETPASVAHLEHLHEAPIHVLRKKHVSRFAKLGLGYSKSKLGISPVGQQYRMQVSGNTQSVGADPKNPILCAEPATECTVDMSPCMTTNSPYAATPCHHARGSQKGMSLDSQYSADVAGSWHSYTPPSYKIGSTAGLGPIAEVSGGACPSRVRGEHHPEFSAAGPPSIGPHHDRNGQRGPNKQIKGLIAHYTTVVPGPVADFLLRCSSDIQWTADVEERLVAALDTPSTLSSTQTQLIIAGAIASEFARQHMTVYPRLKVLPPQQLSIFQVLVDPLTPQPISAWECAMTIEGDPNSLSEDQQIRNDFIEWCRILVQLVSFCKSMIDCFFWFSPRIKKFRKS</sequence>
<reference evidence="2 3" key="1">
    <citation type="submission" date="2011-02" db="EMBL/GenBank/DDBJ databases">
        <title>The Genome Sequence of Sphaeroforma arctica JP610.</title>
        <authorList>
            <consortium name="The Broad Institute Genome Sequencing Platform"/>
            <person name="Russ C."/>
            <person name="Cuomo C."/>
            <person name="Young S.K."/>
            <person name="Zeng Q."/>
            <person name="Gargeya S."/>
            <person name="Alvarado L."/>
            <person name="Berlin A."/>
            <person name="Chapman S.B."/>
            <person name="Chen Z."/>
            <person name="Freedman E."/>
            <person name="Gellesch M."/>
            <person name="Goldberg J."/>
            <person name="Griggs A."/>
            <person name="Gujja S."/>
            <person name="Heilman E."/>
            <person name="Heiman D."/>
            <person name="Howarth C."/>
            <person name="Mehta T."/>
            <person name="Neiman D."/>
            <person name="Pearson M."/>
            <person name="Roberts A."/>
            <person name="Saif S."/>
            <person name="Shea T."/>
            <person name="Shenoy N."/>
            <person name="Sisk P."/>
            <person name="Stolte C."/>
            <person name="Sykes S."/>
            <person name="White J."/>
            <person name="Yandava C."/>
            <person name="Burger G."/>
            <person name="Gray M.W."/>
            <person name="Holland P.W.H."/>
            <person name="King N."/>
            <person name="Lang F.B.F."/>
            <person name="Roger A.J."/>
            <person name="Ruiz-Trillo I."/>
            <person name="Haas B."/>
            <person name="Nusbaum C."/>
            <person name="Birren B."/>
        </authorList>
    </citation>
    <scope>NUCLEOTIDE SEQUENCE [LARGE SCALE GENOMIC DNA]</scope>
    <source>
        <strain evidence="2 3">JP610</strain>
    </source>
</reference>
<feature type="region of interest" description="Disordered" evidence="1">
    <location>
        <begin position="1"/>
        <end position="65"/>
    </location>
</feature>
<feature type="compositionally biased region" description="Basic and acidic residues" evidence="1">
    <location>
        <begin position="1"/>
        <end position="10"/>
    </location>
</feature>
<organism evidence="2 3">
    <name type="scientific">Sphaeroforma arctica JP610</name>
    <dbReference type="NCBI Taxonomy" id="667725"/>
    <lineage>
        <taxon>Eukaryota</taxon>
        <taxon>Ichthyosporea</taxon>
        <taxon>Ichthyophonida</taxon>
        <taxon>Sphaeroforma</taxon>
    </lineage>
</organism>
<name>A0A0L0FX82_9EUKA</name>
<evidence type="ECO:0000313" key="2">
    <source>
        <dbReference type="EMBL" id="KNC81450.1"/>
    </source>
</evidence>
<accession>A0A0L0FX82</accession>
<evidence type="ECO:0000256" key="1">
    <source>
        <dbReference type="SAM" id="MobiDB-lite"/>
    </source>
</evidence>